<reference evidence="1 2" key="1">
    <citation type="submission" date="2020-07" db="EMBL/GenBank/DDBJ databases">
        <title>Streptomyces phage Genome sequencing and assembly.</title>
        <authorList>
            <person name="Sharma V."/>
            <person name="Hardy A."/>
            <person name="Frunzke J."/>
        </authorList>
    </citation>
    <scope>NUCLEOTIDE SEQUENCE [LARGE SCALE GENOMIC DNA]</scope>
</reference>
<dbReference type="SUPFAM" id="SSF102405">
    <property type="entry name" value="MCP/YpsA-like"/>
    <property type="match status" value="1"/>
</dbReference>
<gene>
    <name evidence="1" type="ORF">HUN41_00093</name>
</gene>
<keyword evidence="2" id="KW-1185">Reference proteome</keyword>
<sequence>MIVVGTGHRDLRDRDWIADQMRRSLTEMGASLLYVGMASGADLLMAKVAWGMGIPFIAAKPWAGHQSRREDSYDYERALRFAKEVINVTDYDHYPGAWVYEERNRFMVDRAEAYLAILETGRRGGTFNCVNYAKSKKMKGITIDPLMREVRNET</sequence>
<evidence type="ECO:0000313" key="1">
    <source>
        <dbReference type="EMBL" id="QMP84222.1"/>
    </source>
</evidence>
<protein>
    <submittedName>
        <fullName evidence="1">DprA-like DNA processing chain A</fullName>
    </submittedName>
</protein>
<accession>A0A7G4AW32</accession>
<evidence type="ECO:0000313" key="2">
    <source>
        <dbReference type="Proteomes" id="UP000515922"/>
    </source>
</evidence>
<organism evidence="1 2">
    <name type="scientific">Streptomyces phage Coruscant</name>
    <dbReference type="NCBI Taxonomy" id="2739834"/>
    <lineage>
        <taxon>Viruses</taxon>
        <taxon>Duplodnaviria</taxon>
        <taxon>Heunggongvirae</taxon>
        <taxon>Uroviricota</taxon>
        <taxon>Caudoviricetes</taxon>
        <taxon>Stanwilliamsviridae</taxon>
        <taxon>Boydwoodruffvirinae</taxon>
        <taxon>Coruscantvirus</taxon>
        <taxon>Coruscantvirus coruscant</taxon>
    </lineage>
</organism>
<dbReference type="EMBL" id="MT711976">
    <property type="protein sequence ID" value="QMP84222.1"/>
    <property type="molecule type" value="Genomic_DNA"/>
</dbReference>
<dbReference type="Gene3D" id="3.40.50.450">
    <property type="match status" value="1"/>
</dbReference>
<proteinExistence type="predicted"/>
<dbReference type="Proteomes" id="UP000515922">
    <property type="component" value="Segment"/>
</dbReference>
<name>A0A7G4AW32_9CAUD</name>